<dbReference type="EMBL" id="CASHTH010000420">
    <property type="protein sequence ID" value="CAI8000821.1"/>
    <property type="molecule type" value="Genomic_DNA"/>
</dbReference>
<name>A0AA35R1Q4_GEOBA</name>
<evidence type="ECO:0000256" key="3">
    <source>
        <dbReference type="SAM" id="MobiDB-lite"/>
    </source>
</evidence>
<feature type="region of interest" description="Disordered" evidence="3">
    <location>
        <begin position="1"/>
        <end position="32"/>
    </location>
</feature>
<dbReference type="AlphaFoldDB" id="A0AA35R1Q4"/>
<organism evidence="5 6">
    <name type="scientific">Geodia barretti</name>
    <name type="common">Barrett's horny sponge</name>
    <dbReference type="NCBI Taxonomy" id="519541"/>
    <lineage>
        <taxon>Eukaryota</taxon>
        <taxon>Metazoa</taxon>
        <taxon>Porifera</taxon>
        <taxon>Demospongiae</taxon>
        <taxon>Heteroscleromorpha</taxon>
        <taxon>Tetractinellida</taxon>
        <taxon>Astrophorina</taxon>
        <taxon>Geodiidae</taxon>
        <taxon>Geodia</taxon>
    </lineage>
</organism>
<dbReference type="SUPFAM" id="SSF102114">
    <property type="entry name" value="Radical SAM enzymes"/>
    <property type="match status" value="1"/>
</dbReference>
<dbReference type="GO" id="GO:0051539">
    <property type="term" value="F:4 iron, 4 sulfur cluster binding"/>
    <property type="evidence" value="ECO:0007669"/>
    <property type="project" value="UniProtKB-KW"/>
</dbReference>
<dbReference type="NCBIfam" id="NF004019">
    <property type="entry name" value="PRK05481.1"/>
    <property type="match status" value="1"/>
</dbReference>
<feature type="region of interest" description="Disordered" evidence="3">
    <location>
        <begin position="215"/>
        <end position="245"/>
    </location>
</feature>
<dbReference type="PANTHER" id="PTHR10949">
    <property type="entry name" value="LIPOYL SYNTHASE"/>
    <property type="match status" value="1"/>
</dbReference>
<keyword evidence="2" id="KW-0004">4Fe-4S</keyword>
<keyword evidence="2" id="KW-0408">Iron</keyword>
<reference evidence="5" key="1">
    <citation type="submission" date="2023-03" db="EMBL/GenBank/DDBJ databases">
        <authorList>
            <person name="Steffen K."/>
            <person name="Cardenas P."/>
        </authorList>
    </citation>
    <scope>NUCLEOTIDE SEQUENCE</scope>
</reference>
<dbReference type="InterPro" id="IPR058240">
    <property type="entry name" value="rSAM_sf"/>
</dbReference>
<evidence type="ECO:0000313" key="5">
    <source>
        <dbReference type="EMBL" id="CAI8000821.1"/>
    </source>
</evidence>
<feature type="compositionally biased region" description="Basic and acidic residues" evidence="3">
    <location>
        <begin position="215"/>
        <end position="224"/>
    </location>
</feature>
<dbReference type="PROSITE" id="PS51918">
    <property type="entry name" value="RADICAL_SAM"/>
    <property type="match status" value="1"/>
</dbReference>
<dbReference type="InterPro" id="IPR007197">
    <property type="entry name" value="rSAM"/>
</dbReference>
<dbReference type="Pfam" id="PF04055">
    <property type="entry name" value="Radical_SAM"/>
    <property type="match status" value="1"/>
</dbReference>
<comment type="cofactor">
    <cofactor evidence="1">
        <name>[4Fe-4S] cluster</name>
        <dbReference type="ChEBI" id="CHEBI:49883"/>
    </cofactor>
</comment>
<dbReference type="PANTHER" id="PTHR10949:SF0">
    <property type="entry name" value="LIPOYL SYNTHASE, MITOCHONDRIAL"/>
    <property type="match status" value="1"/>
</dbReference>
<dbReference type="Proteomes" id="UP001174909">
    <property type="component" value="Unassembled WGS sequence"/>
</dbReference>
<keyword evidence="2" id="KW-0479">Metal-binding</keyword>
<dbReference type="InterPro" id="IPR003698">
    <property type="entry name" value="Lipoyl_synth"/>
</dbReference>
<proteinExistence type="predicted"/>
<evidence type="ECO:0000313" key="6">
    <source>
        <dbReference type="Proteomes" id="UP001174909"/>
    </source>
</evidence>
<accession>A0AA35R1Q4</accession>
<feature type="compositionally biased region" description="Polar residues" evidence="3">
    <location>
        <begin position="1"/>
        <end position="13"/>
    </location>
</feature>
<gene>
    <name evidence="5" type="ORF">GBAR_LOCUS3028</name>
</gene>
<evidence type="ECO:0000259" key="4">
    <source>
        <dbReference type="PROSITE" id="PS51918"/>
    </source>
</evidence>
<evidence type="ECO:0000256" key="1">
    <source>
        <dbReference type="ARBA" id="ARBA00001966"/>
    </source>
</evidence>
<comment type="caution">
    <text evidence="5">The sequence shown here is derived from an EMBL/GenBank/DDBJ whole genome shotgun (WGS) entry which is preliminary data.</text>
</comment>
<sequence>MSQRTRTSGTQATLAEGPSAVRRRLQPPQGQLPGLNLHTVCEEARCPNLAECWQSGTATIMILGDTLHPRVPFLRVKTAKAGVRSIRRAARVAEALARMNLRYVVITSVDRDDLDDGGAGIFADTIRETRRRCPELIIEVLIPDFRGDVHALRKVVDAAPQVIGQNIETVRRLTRYARDRRSGYEQTLEVLANVKAWTPASTPRARFCLGLGETADRSARDHARPARPGRGHPHPGPVPPAHQEAPPVAEFCTRTVFATTRTGHATRLPLRCRRPHGAQFLQGGGVLR</sequence>
<protein>
    <submittedName>
        <fullName evidence="5">Lipoyl synthase</fullName>
    </submittedName>
</protein>
<dbReference type="GO" id="GO:0016992">
    <property type="term" value="F:lipoate synthase activity"/>
    <property type="evidence" value="ECO:0007669"/>
    <property type="project" value="InterPro"/>
</dbReference>
<keyword evidence="6" id="KW-1185">Reference proteome</keyword>
<keyword evidence="2" id="KW-0411">Iron-sulfur</keyword>
<feature type="domain" description="Radical SAM core" evidence="4">
    <location>
        <begin position="27"/>
        <end position="271"/>
    </location>
</feature>
<evidence type="ECO:0000256" key="2">
    <source>
        <dbReference type="ARBA" id="ARBA00022485"/>
    </source>
</evidence>